<evidence type="ECO:0000259" key="5">
    <source>
        <dbReference type="PROSITE" id="PS51294"/>
    </source>
</evidence>
<dbReference type="CDD" id="cd00167">
    <property type="entry name" value="SANT"/>
    <property type="match status" value="2"/>
</dbReference>
<dbReference type="PANTHER" id="PTHR45614:SF273">
    <property type="entry name" value="MYB DOMAIN PROTEIN 100-RELATED"/>
    <property type="match status" value="1"/>
</dbReference>
<keyword evidence="2" id="KW-0238">DNA-binding</keyword>
<evidence type="ECO:0000313" key="6">
    <source>
        <dbReference type="EMBL" id="KAG2547265.1"/>
    </source>
</evidence>
<dbReference type="EMBL" id="CM029053">
    <property type="protein sequence ID" value="KAG2547265.1"/>
    <property type="molecule type" value="Genomic_DNA"/>
</dbReference>
<dbReference type="Pfam" id="PF00249">
    <property type="entry name" value="Myb_DNA-binding"/>
    <property type="match status" value="2"/>
</dbReference>
<name>A0A8T0NEM7_PANVG</name>
<sequence length="445" mass="48265">MLAPGGNIVQPEGYLAPAPSSLHAAWNGVAAAAGGQQQHLPAGAGSGVLRLPPVRGPWTEEEDEMLKAMVEVYGDRKWAAIARHLPGRIGKQCRERWTNHLRPEIDKYAELEEKILLDLKLQQLVLCTNMPDLADLWWILLYVAKSCLLQAKNTWTEEDDMNLIEAHKVHGNRWSMIARTLEGRSENSVKNHWNATKRSLKAKRRLKKKKNAEAPPGQQWSILEEYIRSLRPDELAAAPPAPSDDSPPSSYNVGYDGEVVSPPAAPAPAPGGGFDPAALRLYLSAAAAGNSSSAVNNQLAAMNPNMAAPPPYLGLDLNAYYYGAPLQQQAPPQMMMMMSQYQQQAAADNRSTYPFVDHLAWHSPVPNADAYATSSNANAAAGQHYYYNYNSDAGAGPSPAPAPAPAPTATAANPEDDVDVVQMASREFQLNTSDEEVTLNLAGFV</sequence>
<dbReference type="GO" id="GO:0000978">
    <property type="term" value="F:RNA polymerase II cis-regulatory region sequence-specific DNA binding"/>
    <property type="evidence" value="ECO:0007669"/>
    <property type="project" value="TreeGrafter"/>
</dbReference>
<dbReference type="InterPro" id="IPR001005">
    <property type="entry name" value="SANT/Myb"/>
</dbReference>
<dbReference type="FunFam" id="1.10.10.60:FF:000010">
    <property type="entry name" value="Transcriptional activator Myb isoform A"/>
    <property type="match status" value="1"/>
</dbReference>
<reference evidence="6" key="1">
    <citation type="submission" date="2020-05" db="EMBL/GenBank/DDBJ databases">
        <title>WGS assembly of Panicum virgatum.</title>
        <authorList>
            <person name="Lovell J.T."/>
            <person name="Jenkins J."/>
            <person name="Shu S."/>
            <person name="Juenger T.E."/>
            <person name="Schmutz J."/>
        </authorList>
    </citation>
    <scope>NUCLEOTIDE SEQUENCE</scope>
    <source>
        <strain evidence="6">AP13</strain>
    </source>
</reference>
<keyword evidence="7" id="KW-1185">Reference proteome</keyword>
<protein>
    <submittedName>
        <fullName evidence="6">Uncharacterized protein</fullName>
    </submittedName>
</protein>
<dbReference type="SMART" id="SM00717">
    <property type="entry name" value="SANT"/>
    <property type="match status" value="2"/>
</dbReference>
<dbReference type="InterPro" id="IPR017930">
    <property type="entry name" value="Myb_dom"/>
</dbReference>
<dbReference type="PROSITE" id="PS51294">
    <property type="entry name" value="HTH_MYB"/>
    <property type="match status" value="2"/>
</dbReference>
<evidence type="ECO:0000256" key="1">
    <source>
        <dbReference type="ARBA" id="ARBA00022737"/>
    </source>
</evidence>
<keyword evidence="1" id="KW-0677">Repeat</keyword>
<evidence type="ECO:0000259" key="4">
    <source>
        <dbReference type="PROSITE" id="PS50090"/>
    </source>
</evidence>
<feature type="domain" description="HTH myb-type" evidence="5">
    <location>
        <begin position="54"/>
        <end position="105"/>
    </location>
</feature>
<dbReference type="AlphaFoldDB" id="A0A8T0NEM7"/>
<comment type="caution">
    <text evidence="6">The sequence shown here is derived from an EMBL/GenBank/DDBJ whole genome shotgun (WGS) entry which is preliminary data.</text>
</comment>
<evidence type="ECO:0000313" key="7">
    <source>
        <dbReference type="Proteomes" id="UP000823388"/>
    </source>
</evidence>
<dbReference type="PROSITE" id="PS50090">
    <property type="entry name" value="MYB_LIKE"/>
    <property type="match status" value="2"/>
</dbReference>
<feature type="domain" description="Myb-like" evidence="4">
    <location>
        <begin position="55"/>
        <end position="101"/>
    </location>
</feature>
<dbReference type="PANTHER" id="PTHR45614">
    <property type="entry name" value="MYB PROTEIN-RELATED"/>
    <property type="match status" value="1"/>
</dbReference>
<dbReference type="Proteomes" id="UP000823388">
    <property type="component" value="Chromosome 9K"/>
</dbReference>
<accession>A0A8T0NEM7</accession>
<dbReference type="GO" id="GO:0005634">
    <property type="term" value="C:nucleus"/>
    <property type="evidence" value="ECO:0007669"/>
    <property type="project" value="TreeGrafter"/>
</dbReference>
<dbReference type="Gene3D" id="1.10.10.60">
    <property type="entry name" value="Homeodomain-like"/>
    <property type="match status" value="2"/>
</dbReference>
<organism evidence="6 7">
    <name type="scientific">Panicum virgatum</name>
    <name type="common">Blackwell switchgrass</name>
    <dbReference type="NCBI Taxonomy" id="38727"/>
    <lineage>
        <taxon>Eukaryota</taxon>
        <taxon>Viridiplantae</taxon>
        <taxon>Streptophyta</taxon>
        <taxon>Embryophyta</taxon>
        <taxon>Tracheophyta</taxon>
        <taxon>Spermatophyta</taxon>
        <taxon>Magnoliopsida</taxon>
        <taxon>Liliopsida</taxon>
        <taxon>Poales</taxon>
        <taxon>Poaceae</taxon>
        <taxon>PACMAD clade</taxon>
        <taxon>Panicoideae</taxon>
        <taxon>Panicodae</taxon>
        <taxon>Paniceae</taxon>
        <taxon>Panicinae</taxon>
        <taxon>Panicum</taxon>
        <taxon>Panicum sect. Hiantes</taxon>
    </lineage>
</organism>
<evidence type="ECO:0000256" key="3">
    <source>
        <dbReference type="SAM" id="MobiDB-lite"/>
    </source>
</evidence>
<feature type="region of interest" description="Disordered" evidence="3">
    <location>
        <begin position="235"/>
        <end position="257"/>
    </location>
</feature>
<dbReference type="InterPro" id="IPR009057">
    <property type="entry name" value="Homeodomain-like_sf"/>
</dbReference>
<evidence type="ECO:0000256" key="2">
    <source>
        <dbReference type="ARBA" id="ARBA00023125"/>
    </source>
</evidence>
<dbReference type="SUPFAM" id="SSF46689">
    <property type="entry name" value="Homeodomain-like"/>
    <property type="match status" value="1"/>
</dbReference>
<dbReference type="GO" id="GO:0000981">
    <property type="term" value="F:DNA-binding transcription factor activity, RNA polymerase II-specific"/>
    <property type="evidence" value="ECO:0007669"/>
    <property type="project" value="TreeGrafter"/>
</dbReference>
<dbReference type="InterPro" id="IPR050560">
    <property type="entry name" value="MYB_TF"/>
</dbReference>
<gene>
    <name evidence="6" type="ORF">PVAP13_9KG076000</name>
</gene>
<proteinExistence type="predicted"/>
<feature type="domain" description="HTH myb-type" evidence="5">
    <location>
        <begin position="152"/>
        <end position="201"/>
    </location>
</feature>
<feature type="domain" description="Myb-like" evidence="4">
    <location>
        <begin position="152"/>
        <end position="197"/>
    </location>
</feature>